<proteinExistence type="predicted"/>
<sequence>MIPDHLAPILNRVGLDATAWCEVVSKFGRVFKRAVGTPESLAREATRRGQHWICALENPQGLSPG</sequence>
<evidence type="ECO:0000313" key="2">
    <source>
        <dbReference type="Proteomes" id="UP000011996"/>
    </source>
</evidence>
<reference evidence="1 2" key="1">
    <citation type="journal article" date="2013" name="Mar. Genomics">
        <title>Expression of sulfatases in Rhodopirellula baltica and the diversity of sulfatases in the genus Rhodopirellula.</title>
        <authorList>
            <person name="Wegner C.E."/>
            <person name="Richter-Heitmann T."/>
            <person name="Klindworth A."/>
            <person name="Klockow C."/>
            <person name="Richter M."/>
            <person name="Achstetter T."/>
            <person name="Glockner F.O."/>
            <person name="Harder J."/>
        </authorList>
    </citation>
    <scope>NUCLEOTIDE SEQUENCE [LARGE SCALE GENOMIC DNA]</scope>
    <source>
        <strain evidence="1 2">SH398</strain>
    </source>
</reference>
<dbReference type="AlphaFoldDB" id="M5SM12"/>
<organism evidence="1 2">
    <name type="scientific">Rhodopirellula europaea SH398</name>
    <dbReference type="NCBI Taxonomy" id="1263868"/>
    <lineage>
        <taxon>Bacteria</taxon>
        <taxon>Pseudomonadati</taxon>
        <taxon>Planctomycetota</taxon>
        <taxon>Planctomycetia</taxon>
        <taxon>Pirellulales</taxon>
        <taxon>Pirellulaceae</taxon>
        <taxon>Rhodopirellula</taxon>
    </lineage>
</organism>
<protein>
    <submittedName>
        <fullName evidence="1">Uncharacterized protein</fullName>
    </submittedName>
</protein>
<dbReference type="Proteomes" id="UP000011996">
    <property type="component" value="Unassembled WGS sequence"/>
</dbReference>
<dbReference type="EMBL" id="ANOF01000069">
    <property type="protein sequence ID" value="EMI27269.1"/>
    <property type="molecule type" value="Genomic_DNA"/>
</dbReference>
<dbReference type="PATRIC" id="fig|1263868.3.peg.2295"/>
<accession>M5SM12</accession>
<evidence type="ECO:0000313" key="1">
    <source>
        <dbReference type="EMBL" id="EMI27269.1"/>
    </source>
</evidence>
<name>M5SM12_9BACT</name>
<comment type="caution">
    <text evidence="1">The sequence shown here is derived from an EMBL/GenBank/DDBJ whole genome shotgun (WGS) entry which is preliminary data.</text>
</comment>
<gene>
    <name evidence="1" type="ORF">RESH_02119</name>
</gene>